<dbReference type="VEuPathDB" id="MicrosporidiaDB:EDEG_01688"/>
<sequence length="333" mass="38389">MKAKLFKYILLILVNHVSAAKEYCRQISYPNGFELIFDKKNFRLMFIENGKLIRRFSFFKKGEYGQPLKISNTTEIKEFVADIAKKCGKPGSKTISDSYKSPNYQENLLENPVSSIASQYRFEENKDKKVKIDVDFSTNCIVRDLDDNVLNEKIMKLQKYMISDIVLSSVQSEKKHEISAEKDATNGSTDFNACKRLNLGDSPVDDMEGFDALETNIDESQISEKLNFDIFEKTPLQENLQNEEVIKNNFSVNNFIHNEPPVTLFEMNRSVSTDEGCSVAHVDMCRDNRDIFQIFEDLEKTKCRESSNDLDDAIEYQESDILCSTTFNQNNMF</sequence>
<reference evidence="2 3" key="1">
    <citation type="submission" date="2011-08" db="EMBL/GenBank/DDBJ databases">
        <authorList>
            <person name="Liu Z.J."/>
            <person name="Shi F.L."/>
            <person name="Lu J.Q."/>
            <person name="Li M."/>
            <person name="Wang Z.L."/>
        </authorList>
    </citation>
    <scope>NUCLEOTIDE SEQUENCE [LARGE SCALE GENOMIC DNA]</scope>
    <source>
        <strain evidence="2 3">USNM 41457</strain>
    </source>
</reference>
<evidence type="ECO:0000313" key="3">
    <source>
        <dbReference type="Proteomes" id="UP000003163"/>
    </source>
</evidence>
<proteinExistence type="predicted"/>
<evidence type="ECO:0000256" key="1">
    <source>
        <dbReference type="SAM" id="SignalP"/>
    </source>
</evidence>
<dbReference type="InParanoid" id="J8ZWF3"/>
<feature type="chain" id="PRO_5003820911" evidence="1">
    <location>
        <begin position="20"/>
        <end position="333"/>
    </location>
</feature>
<keyword evidence="3" id="KW-1185">Reference proteome</keyword>
<dbReference type="AlphaFoldDB" id="J8ZWF3"/>
<dbReference type="EMBL" id="AFBI03000025">
    <property type="protein sequence ID" value="EJW04023.1"/>
    <property type="molecule type" value="Genomic_DNA"/>
</dbReference>
<feature type="signal peptide" evidence="1">
    <location>
        <begin position="1"/>
        <end position="19"/>
    </location>
</feature>
<accession>J8ZWF3</accession>
<gene>
    <name evidence="2" type="ORF">EDEG_01688</name>
</gene>
<dbReference type="Proteomes" id="UP000003163">
    <property type="component" value="Unassembled WGS sequence"/>
</dbReference>
<protein>
    <submittedName>
        <fullName evidence="2">Uncharacterized protein</fullName>
    </submittedName>
</protein>
<organism evidence="2 3">
    <name type="scientific">Edhazardia aedis (strain USNM 41457)</name>
    <name type="common">Microsporidian parasite</name>
    <dbReference type="NCBI Taxonomy" id="1003232"/>
    <lineage>
        <taxon>Eukaryota</taxon>
        <taxon>Fungi</taxon>
        <taxon>Fungi incertae sedis</taxon>
        <taxon>Microsporidia</taxon>
        <taxon>Edhazardia</taxon>
    </lineage>
</organism>
<evidence type="ECO:0000313" key="2">
    <source>
        <dbReference type="EMBL" id="EJW04023.1"/>
    </source>
</evidence>
<name>J8ZWF3_EDHAE</name>
<keyword evidence="1" id="KW-0732">Signal</keyword>
<comment type="caution">
    <text evidence="2">The sequence shown here is derived from an EMBL/GenBank/DDBJ whole genome shotgun (WGS) entry which is preliminary data.</text>
</comment>
<reference evidence="3" key="2">
    <citation type="submission" date="2015-07" db="EMBL/GenBank/DDBJ databases">
        <title>Contrasting host-pathogen interactions and genome evolution in two generalist and specialist microsporidian pathogens of mosquitoes.</title>
        <authorList>
            <consortium name="The Broad Institute Genomics Platform"/>
            <consortium name="The Broad Institute Genome Sequencing Center for Infectious Disease"/>
            <person name="Cuomo C.A."/>
            <person name="Sanscrainte N.D."/>
            <person name="Goldberg J.M."/>
            <person name="Heiman D."/>
            <person name="Young S."/>
            <person name="Zeng Q."/>
            <person name="Becnel J.J."/>
            <person name="Birren B.W."/>
        </authorList>
    </citation>
    <scope>NUCLEOTIDE SEQUENCE [LARGE SCALE GENOMIC DNA]</scope>
    <source>
        <strain evidence="3">USNM 41457</strain>
    </source>
</reference>
<dbReference type="HOGENOM" id="CLU_834260_0_0_1"/>